<evidence type="ECO:0000313" key="2">
    <source>
        <dbReference type="Proteomes" id="UP000186026"/>
    </source>
</evidence>
<keyword evidence="2" id="KW-1185">Reference proteome</keyword>
<dbReference type="OrthoDB" id="826125at2"/>
<organism evidence="1 2">
    <name type="scientific">Belliella pelovolcani</name>
    <dbReference type="NCBI Taxonomy" id="529505"/>
    <lineage>
        <taxon>Bacteria</taxon>
        <taxon>Pseudomonadati</taxon>
        <taxon>Bacteroidota</taxon>
        <taxon>Cytophagia</taxon>
        <taxon>Cytophagales</taxon>
        <taxon>Cyclobacteriaceae</taxon>
        <taxon>Belliella</taxon>
    </lineage>
</organism>
<gene>
    <name evidence="1" type="ORF">SAMN05421761_11349</name>
</gene>
<sequence>MKTQMMIAAILFFGAATIPLESVSKDLVANVALIDLQEKEKIEASALPDPVKKSISDDPTVSELPILEVWKIKSEDGKKYFKIKFENGGEGLTKKYDTEGVEIKETHSF</sequence>
<dbReference type="RefSeq" id="WP_076502363.1">
    <property type="nucleotide sequence ID" value="NZ_FTOP01000013.1"/>
</dbReference>
<dbReference type="AlphaFoldDB" id="A0A1N7P1M7"/>
<reference evidence="2" key="1">
    <citation type="submission" date="2017-01" db="EMBL/GenBank/DDBJ databases">
        <authorList>
            <person name="Varghese N."/>
            <person name="Submissions S."/>
        </authorList>
    </citation>
    <scope>NUCLEOTIDE SEQUENCE [LARGE SCALE GENOMIC DNA]</scope>
    <source>
        <strain evidence="2">DSM 46698</strain>
    </source>
</reference>
<name>A0A1N7P1M7_9BACT</name>
<dbReference type="Proteomes" id="UP000186026">
    <property type="component" value="Unassembled WGS sequence"/>
</dbReference>
<dbReference type="STRING" id="529505.SAMN05421761_11349"/>
<accession>A0A1N7P1M7</accession>
<protein>
    <recommendedName>
        <fullName evidence="3">Beta-lactamase-inhibitor-like, PepSY-like</fullName>
    </recommendedName>
</protein>
<evidence type="ECO:0008006" key="3">
    <source>
        <dbReference type="Google" id="ProtNLM"/>
    </source>
</evidence>
<dbReference type="Gene3D" id="3.10.450.360">
    <property type="match status" value="1"/>
</dbReference>
<dbReference type="EMBL" id="FTOP01000013">
    <property type="protein sequence ID" value="SIT04471.1"/>
    <property type="molecule type" value="Genomic_DNA"/>
</dbReference>
<proteinExistence type="predicted"/>
<evidence type="ECO:0000313" key="1">
    <source>
        <dbReference type="EMBL" id="SIT04471.1"/>
    </source>
</evidence>